<keyword evidence="3" id="KW-0133">Cell shape</keyword>
<name>A0ABW9MFL1_9FIRM</name>
<evidence type="ECO:0000313" key="8">
    <source>
        <dbReference type="Proteomes" id="UP001637994"/>
    </source>
</evidence>
<gene>
    <name evidence="7" type="ORF">ACCQ42_07770</name>
</gene>
<dbReference type="Pfam" id="PF02388">
    <property type="entry name" value="FemAB"/>
    <property type="match status" value="3"/>
</dbReference>
<dbReference type="RefSeq" id="WP_410035840.1">
    <property type="nucleotide sequence ID" value="NZ_JBGMEF010000029.1"/>
</dbReference>
<comment type="similarity">
    <text evidence="1">Belongs to the FemABX family.</text>
</comment>
<organism evidence="7 8">
    <name type="scientific">Anaerococcus kampingae</name>
    <dbReference type="NCBI Taxonomy" id="3115614"/>
    <lineage>
        <taxon>Bacteria</taxon>
        <taxon>Bacillati</taxon>
        <taxon>Bacillota</taxon>
        <taxon>Tissierellia</taxon>
        <taxon>Tissierellales</taxon>
        <taxon>Peptoniphilaceae</taxon>
        <taxon>Anaerococcus</taxon>
    </lineage>
</organism>
<keyword evidence="8" id="KW-1185">Reference proteome</keyword>
<evidence type="ECO:0000256" key="3">
    <source>
        <dbReference type="ARBA" id="ARBA00022960"/>
    </source>
</evidence>
<evidence type="ECO:0000256" key="4">
    <source>
        <dbReference type="ARBA" id="ARBA00022984"/>
    </source>
</evidence>
<comment type="caution">
    <text evidence="7">The sequence shown here is derived from an EMBL/GenBank/DDBJ whole genome shotgun (WGS) entry which is preliminary data.</text>
</comment>
<protein>
    <submittedName>
        <fullName evidence="7">Lipid II:glycine glycyltransferase FemX</fullName>
    </submittedName>
</protein>
<dbReference type="EMBL" id="JBGMEF010000029">
    <property type="protein sequence ID" value="MFO3667666.1"/>
    <property type="molecule type" value="Genomic_DNA"/>
</dbReference>
<dbReference type="InterPro" id="IPR050644">
    <property type="entry name" value="PG_Glycine_Bridge_Synth"/>
</dbReference>
<evidence type="ECO:0000256" key="2">
    <source>
        <dbReference type="ARBA" id="ARBA00022679"/>
    </source>
</evidence>
<keyword evidence="5" id="KW-0012">Acyltransferase</keyword>
<dbReference type="PROSITE" id="PS51191">
    <property type="entry name" value="FEMABX"/>
    <property type="match status" value="1"/>
</dbReference>
<dbReference type="PANTHER" id="PTHR36174">
    <property type="entry name" value="LIPID II:GLYCINE GLYCYLTRANSFERASE"/>
    <property type="match status" value="1"/>
</dbReference>
<keyword evidence="4" id="KW-0573">Peptidoglycan synthesis</keyword>
<keyword evidence="2" id="KW-0808">Transferase</keyword>
<sequence length="346" mass="40667">MILDLKDKNKVEKYNNFIKTSPYGHFQQDMRWARLKKTWESVYFYLEEDCKIKAALSVIYIRDKKTGKNFFYGPRGPVCDPYDIDSIKSLIGEASDFAKANDGFLLRLDPYYAYDENLVKLYEENGLKVRFDKEKSSQPLLNMVLDIKGRNEDEIMATFSKNTRKHIRKSYRDGIVTKILPKEDINILYEQIVETSERAGIGHRPLDYMKDLYDLYEDESRLSVCFYEDEPVCSSLLIKYGTWATSLYGGSSDKHKDMSQNYQINFEEIKYCIENGIKYYDMGGIFETDGTDGLYDFKKKFTEDNVRKSFGEIDIIIDKPAYDLYMTDLNPHYQRKDDELNKDKKS</sequence>
<dbReference type="Gene3D" id="3.40.630.30">
    <property type="match status" value="2"/>
</dbReference>
<dbReference type="SUPFAM" id="SSF55729">
    <property type="entry name" value="Acyl-CoA N-acyltransferases (Nat)"/>
    <property type="match status" value="2"/>
</dbReference>
<evidence type="ECO:0000313" key="7">
    <source>
        <dbReference type="EMBL" id="MFO3667666.1"/>
    </source>
</evidence>
<evidence type="ECO:0000256" key="6">
    <source>
        <dbReference type="ARBA" id="ARBA00023316"/>
    </source>
</evidence>
<evidence type="ECO:0000256" key="1">
    <source>
        <dbReference type="ARBA" id="ARBA00009943"/>
    </source>
</evidence>
<dbReference type="PANTHER" id="PTHR36174:SF1">
    <property type="entry name" value="LIPID II:GLYCINE GLYCYLTRANSFERASE"/>
    <property type="match status" value="1"/>
</dbReference>
<accession>A0ABW9MFL1</accession>
<dbReference type="InterPro" id="IPR003447">
    <property type="entry name" value="FEMABX"/>
</dbReference>
<reference evidence="7 8" key="1">
    <citation type="journal article" date="2025" name="Anaerobe">
        <title>Description of Anaerococcus kampingiae sp. nov., Anaerococcus groningensis sp. nov., Anaerococcus martiniensis sp. nov., and Anaerococcus cruorum sp. nov., isolated from human clinical specimens.</title>
        <authorList>
            <person name="Boiten K.E."/>
            <person name="Meijer J."/>
            <person name="van Wezel E.M."/>
            <person name="Veloo A.C.M."/>
        </authorList>
    </citation>
    <scope>NUCLEOTIDE SEQUENCE [LARGE SCALE GENOMIC DNA]</scope>
    <source>
        <strain evidence="7 8">ENR0874</strain>
    </source>
</reference>
<dbReference type="InterPro" id="IPR016181">
    <property type="entry name" value="Acyl_CoA_acyltransferase"/>
</dbReference>
<evidence type="ECO:0000256" key="5">
    <source>
        <dbReference type="ARBA" id="ARBA00023315"/>
    </source>
</evidence>
<dbReference type="Proteomes" id="UP001637994">
    <property type="component" value="Unassembled WGS sequence"/>
</dbReference>
<keyword evidence="6" id="KW-0961">Cell wall biogenesis/degradation</keyword>
<proteinExistence type="inferred from homology"/>